<dbReference type="PRINTS" id="PR01576">
    <property type="entry name" value="PDEFORMYLASE"/>
</dbReference>
<dbReference type="InterPro" id="IPR036821">
    <property type="entry name" value="Peptide_deformylase_sf"/>
</dbReference>
<dbReference type="OrthoDB" id="9804313at2"/>
<proteinExistence type="inferred from homology"/>
<protein>
    <recommendedName>
        <fullName evidence="2">Peptide deformylase</fullName>
        <shortName evidence="2">PDF</shortName>
        <ecNumber evidence="2">3.5.1.88</ecNumber>
    </recommendedName>
    <alternativeName>
        <fullName evidence="2">Polypeptide deformylase</fullName>
    </alternativeName>
</protein>
<comment type="function">
    <text evidence="2">Removes the formyl group from the N-terminal Met of newly synthesized proteins. Requires at least a dipeptide for an efficient rate of reaction. N-terminal L-methionine is a prerequisite for activity but the enzyme has broad specificity at other positions.</text>
</comment>
<dbReference type="NCBIfam" id="NF001159">
    <property type="entry name" value="PRK00150.1-3"/>
    <property type="match status" value="1"/>
</dbReference>
<comment type="cofactor">
    <cofactor evidence="2">
        <name>Fe(2+)</name>
        <dbReference type="ChEBI" id="CHEBI:29033"/>
    </cofactor>
    <text evidence="2">Binds 1 Fe(2+) ion.</text>
</comment>
<keyword evidence="2" id="KW-0408">Iron</keyword>
<evidence type="ECO:0000256" key="2">
    <source>
        <dbReference type="HAMAP-Rule" id="MF_00163"/>
    </source>
</evidence>
<dbReference type="NCBIfam" id="TIGR00079">
    <property type="entry name" value="pept_deformyl"/>
    <property type="match status" value="1"/>
</dbReference>
<dbReference type="HAMAP" id="MF_00163">
    <property type="entry name" value="Pep_deformylase"/>
    <property type="match status" value="1"/>
</dbReference>
<gene>
    <name evidence="3" type="primary">def_2</name>
    <name evidence="2" type="synonym">def</name>
    <name evidence="3" type="ORF">OA50_02707</name>
</gene>
<keyword evidence="4" id="KW-1185">Reference proteome</keyword>
<dbReference type="RefSeq" id="WP_043142280.1">
    <property type="nucleotide sequence ID" value="NZ_JSUQ01000010.1"/>
</dbReference>
<feature type="binding site" evidence="2">
    <location>
        <position position="135"/>
    </location>
    <ligand>
        <name>Fe cation</name>
        <dbReference type="ChEBI" id="CHEBI:24875"/>
    </ligand>
</feature>
<dbReference type="Pfam" id="PF01327">
    <property type="entry name" value="Pep_deformylase"/>
    <property type="match status" value="1"/>
</dbReference>
<evidence type="ECO:0000313" key="4">
    <source>
        <dbReference type="Proteomes" id="UP000030960"/>
    </source>
</evidence>
<dbReference type="GO" id="GO:0046872">
    <property type="term" value="F:metal ion binding"/>
    <property type="evidence" value="ECO:0007669"/>
    <property type="project" value="UniProtKB-KW"/>
</dbReference>
<dbReference type="EC" id="3.5.1.88" evidence="2"/>
<dbReference type="GO" id="GO:0006412">
    <property type="term" value="P:translation"/>
    <property type="evidence" value="ECO:0007669"/>
    <property type="project" value="UniProtKB-UniRule"/>
</dbReference>
<comment type="catalytic activity">
    <reaction evidence="2">
        <text>N-terminal N-formyl-L-methionyl-[peptide] + H2O = N-terminal L-methionyl-[peptide] + formate</text>
        <dbReference type="Rhea" id="RHEA:24420"/>
        <dbReference type="Rhea" id="RHEA-COMP:10639"/>
        <dbReference type="Rhea" id="RHEA-COMP:10640"/>
        <dbReference type="ChEBI" id="CHEBI:15377"/>
        <dbReference type="ChEBI" id="CHEBI:15740"/>
        <dbReference type="ChEBI" id="CHEBI:49298"/>
        <dbReference type="ChEBI" id="CHEBI:64731"/>
        <dbReference type="EC" id="3.5.1.88"/>
    </reaction>
</comment>
<comment type="similarity">
    <text evidence="1 2">Belongs to the polypeptide deformylase family.</text>
</comment>
<accession>A0A0B3S7K6</accession>
<dbReference type="CDD" id="cd00487">
    <property type="entry name" value="Pep_deformylase"/>
    <property type="match status" value="1"/>
</dbReference>
<dbReference type="InterPro" id="IPR023635">
    <property type="entry name" value="Peptide_deformylase"/>
</dbReference>
<dbReference type="SUPFAM" id="SSF56420">
    <property type="entry name" value="Peptide deformylase"/>
    <property type="match status" value="1"/>
</dbReference>
<reference evidence="3 4" key="1">
    <citation type="submission" date="2014-10" db="EMBL/GenBank/DDBJ databases">
        <title>Genome sequence of Ponticoccus sp. strain UMTAT08 isolated from clonal culture of toxic dinoflagellate Alexandrium tamiyavanichii.</title>
        <authorList>
            <person name="Gan H.Y."/>
            <person name="Muhd D.-D."/>
            <person name="Mohd Noor M.E."/>
            <person name="Yeong Y.S."/>
            <person name="Usup G."/>
        </authorList>
    </citation>
    <scope>NUCLEOTIDE SEQUENCE [LARGE SCALE GENOMIC DNA]</scope>
    <source>
        <strain evidence="3 4">UMTAT08</strain>
    </source>
</reference>
<organism evidence="3 4">
    <name type="scientific">Mameliella alba</name>
    <dbReference type="NCBI Taxonomy" id="561184"/>
    <lineage>
        <taxon>Bacteria</taxon>
        <taxon>Pseudomonadati</taxon>
        <taxon>Pseudomonadota</taxon>
        <taxon>Alphaproteobacteria</taxon>
        <taxon>Rhodobacterales</taxon>
        <taxon>Roseobacteraceae</taxon>
        <taxon>Mameliella</taxon>
    </lineage>
</organism>
<dbReference type="PANTHER" id="PTHR10458:SF22">
    <property type="entry name" value="PEPTIDE DEFORMYLASE"/>
    <property type="match status" value="1"/>
</dbReference>
<dbReference type="Gene3D" id="3.90.45.10">
    <property type="entry name" value="Peptide deformylase"/>
    <property type="match status" value="1"/>
</dbReference>
<evidence type="ECO:0000313" key="3">
    <source>
        <dbReference type="EMBL" id="KHQ52671.1"/>
    </source>
</evidence>
<feature type="active site" evidence="2">
    <location>
        <position position="136"/>
    </location>
</feature>
<dbReference type="AlphaFoldDB" id="A0A0B3S7K6"/>
<dbReference type="PATRIC" id="fig|1515334.3.peg.2725"/>
<dbReference type="Proteomes" id="UP000030960">
    <property type="component" value="Unassembled WGS sequence"/>
</dbReference>
<keyword evidence="2 3" id="KW-0378">Hydrolase</keyword>
<dbReference type="GO" id="GO:0042586">
    <property type="term" value="F:peptide deformylase activity"/>
    <property type="evidence" value="ECO:0007669"/>
    <property type="project" value="UniProtKB-UniRule"/>
</dbReference>
<evidence type="ECO:0000256" key="1">
    <source>
        <dbReference type="ARBA" id="ARBA00010759"/>
    </source>
</evidence>
<feature type="binding site" evidence="2">
    <location>
        <position position="139"/>
    </location>
    <ligand>
        <name>Fe cation</name>
        <dbReference type="ChEBI" id="CHEBI:24875"/>
    </ligand>
</feature>
<name>A0A0B3S7K6_9RHOB</name>
<dbReference type="PIRSF" id="PIRSF004749">
    <property type="entry name" value="Pep_def"/>
    <property type="match status" value="1"/>
</dbReference>
<sequence length="167" mass="17764">MSILPILKWPDPRLALPCAPVEDPAALEALVTDMFETMYDAPGRGLAAPQVGVMQRFFVMDAGWKEGDMTPLVCINPAILSASDEQAVATEGCLSVPGVTAEVTRPAEITLAFTDLTGAARQLILSGAEATIAQHEYDHLDGVLHFDRLDRAGRDALLAAYEAGQGT</sequence>
<dbReference type="EMBL" id="JSUQ01000010">
    <property type="protein sequence ID" value="KHQ52671.1"/>
    <property type="molecule type" value="Genomic_DNA"/>
</dbReference>
<comment type="caution">
    <text evidence="3">The sequence shown here is derived from an EMBL/GenBank/DDBJ whole genome shotgun (WGS) entry which is preliminary data.</text>
</comment>
<dbReference type="PANTHER" id="PTHR10458">
    <property type="entry name" value="PEPTIDE DEFORMYLASE"/>
    <property type="match status" value="1"/>
</dbReference>
<keyword evidence="2" id="KW-0648">Protein biosynthesis</keyword>
<keyword evidence="2" id="KW-0479">Metal-binding</keyword>
<dbReference type="STRING" id="561184.SAMN05216376_108143"/>
<feature type="binding site" evidence="2">
    <location>
        <position position="93"/>
    </location>
    <ligand>
        <name>Fe cation</name>
        <dbReference type="ChEBI" id="CHEBI:24875"/>
    </ligand>
</feature>